<accession>A0ABV8R9H0</accession>
<evidence type="ECO:0000313" key="2">
    <source>
        <dbReference type="EMBL" id="MFC4269034.1"/>
    </source>
</evidence>
<feature type="transmembrane region" description="Helical" evidence="1">
    <location>
        <begin position="68"/>
        <end position="93"/>
    </location>
</feature>
<gene>
    <name evidence="2" type="ORF">ACFOWD_08980</name>
</gene>
<feature type="transmembrane region" description="Helical" evidence="1">
    <location>
        <begin position="113"/>
        <end position="135"/>
    </location>
</feature>
<keyword evidence="1" id="KW-0812">Transmembrane</keyword>
<keyword evidence="1" id="KW-0472">Membrane</keyword>
<dbReference type="RefSeq" id="WP_377409915.1">
    <property type="nucleotide sequence ID" value="NZ_JBHSCY010000002.1"/>
</dbReference>
<organism evidence="2 3">
    <name type="scientific">Polaribacter marinivivus</name>
    <dbReference type="NCBI Taxonomy" id="1524260"/>
    <lineage>
        <taxon>Bacteria</taxon>
        <taxon>Pseudomonadati</taxon>
        <taxon>Bacteroidota</taxon>
        <taxon>Flavobacteriia</taxon>
        <taxon>Flavobacteriales</taxon>
        <taxon>Flavobacteriaceae</taxon>
    </lineage>
</organism>
<evidence type="ECO:0008006" key="4">
    <source>
        <dbReference type="Google" id="ProtNLM"/>
    </source>
</evidence>
<protein>
    <recommendedName>
        <fullName evidence="4">DUF4199 domain-containing protein</fullName>
    </recommendedName>
</protein>
<dbReference type="Proteomes" id="UP001595826">
    <property type="component" value="Unassembled WGS sequence"/>
</dbReference>
<feature type="transmembrane region" description="Helical" evidence="1">
    <location>
        <begin position="39"/>
        <end position="56"/>
    </location>
</feature>
<evidence type="ECO:0000313" key="3">
    <source>
        <dbReference type="Proteomes" id="UP001595826"/>
    </source>
</evidence>
<name>A0ABV8R9H0_9FLAO</name>
<sequence>MSKTKIIFKHAMLITLLIGGFFFLSKLFGQENNPYLRFLNIVFVIVGIRQAVKTSIENNNETNYATNYGIAFGTSALGVLFSTIGVLIYVSLINPNFLNELNNSFLIGGNLSIYELVFTLIIEGLASSIVGSLMVMQFFKNHQSKVQVTA</sequence>
<dbReference type="EMBL" id="JBHSCY010000002">
    <property type="protein sequence ID" value="MFC4269034.1"/>
    <property type="molecule type" value="Genomic_DNA"/>
</dbReference>
<keyword evidence="1" id="KW-1133">Transmembrane helix</keyword>
<proteinExistence type="predicted"/>
<reference evidence="3" key="1">
    <citation type="journal article" date="2019" name="Int. J. Syst. Evol. Microbiol.">
        <title>The Global Catalogue of Microorganisms (GCM) 10K type strain sequencing project: providing services to taxonomists for standard genome sequencing and annotation.</title>
        <authorList>
            <consortium name="The Broad Institute Genomics Platform"/>
            <consortium name="The Broad Institute Genome Sequencing Center for Infectious Disease"/>
            <person name="Wu L."/>
            <person name="Ma J."/>
        </authorList>
    </citation>
    <scope>NUCLEOTIDE SEQUENCE [LARGE SCALE GENOMIC DNA]</scope>
    <source>
        <strain evidence="3">CECT 8655</strain>
    </source>
</reference>
<evidence type="ECO:0000256" key="1">
    <source>
        <dbReference type="SAM" id="Phobius"/>
    </source>
</evidence>
<keyword evidence="3" id="KW-1185">Reference proteome</keyword>
<comment type="caution">
    <text evidence="2">The sequence shown here is derived from an EMBL/GenBank/DDBJ whole genome shotgun (WGS) entry which is preliminary data.</text>
</comment>